<organism evidence="1">
    <name type="scientific">uncultured Aureispira sp</name>
    <dbReference type="NCBI Taxonomy" id="1331704"/>
    <lineage>
        <taxon>Bacteria</taxon>
        <taxon>Pseudomonadati</taxon>
        <taxon>Bacteroidota</taxon>
        <taxon>Saprospiria</taxon>
        <taxon>Saprospirales</taxon>
        <taxon>Saprospiraceae</taxon>
        <taxon>Aureispira</taxon>
        <taxon>environmental samples</taxon>
    </lineage>
</organism>
<proteinExistence type="predicted"/>
<name>A0A6S6SMT5_9BACT</name>
<evidence type="ECO:0008006" key="2">
    <source>
        <dbReference type="Google" id="ProtNLM"/>
    </source>
</evidence>
<reference evidence="1" key="1">
    <citation type="submission" date="2020-01" db="EMBL/GenBank/DDBJ databases">
        <authorList>
            <person name="Meier V. D."/>
            <person name="Meier V D."/>
        </authorList>
    </citation>
    <scope>NUCLEOTIDE SEQUENCE</scope>
    <source>
        <strain evidence="1">HLG_WM_MAG_10</strain>
    </source>
</reference>
<accession>A0A6S6SMT5</accession>
<dbReference type="AlphaFoldDB" id="A0A6S6SMT5"/>
<evidence type="ECO:0000313" key="1">
    <source>
        <dbReference type="EMBL" id="CAA6806379.1"/>
    </source>
</evidence>
<gene>
    <name evidence="1" type="ORF">HELGO_WM34398</name>
</gene>
<protein>
    <recommendedName>
        <fullName evidence="2">DUF4276 family protein</fullName>
    </recommendedName>
</protein>
<sequence length="235" mass="27551">MQIGIIAEGKGDCAVLQNILWSVLKDEDDVRFLRPEFDLDETDLQDRTYKTMTEDEFSSWTLVQKDCVNQTKLQSFLVDDNIFAEERKLIIQIDTAECELENYDVVRPNKDAHYCTNLRTAIINKINTWVNNLYAGQLYYAICIEEMEAWLLPLYESKDSSKHTDPKKKFDALINKKRRTDKNFNKKVQAISQKSEFEKMDFYAADFKKAKKLKDALKYNQSLRDFVDSLKPILT</sequence>
<dbReference type="EMBL" id="CACVAQ010000117">
    <property type="protein sequence ID" value="CAA6806379.1"/>
    <property type="molecule type" value="Genomic_DNA"/>
</dbReference>